<dbReference type="Proteomes" id="UP000677082">
    <property type="component" value="Unassembled WGS sequence"/>
</dbReference>
<reference evidence="1 2" key="1">
    <citation type="submission" date="2021-03" db="EMBL/GenBank/DDBJ databases">
        <title>Whole genome shotgun sequence of Actinoplanes toevensis NBRC 105298.</title>
        <authorList>
            <person name="Komaki H."/>
            <person name="Tamura T."/>
        </authorList>
    </citation>
    <scope>NUCLEOTIDE SEQUENCE [LARGE SCALE GENOMIC DNA]</scope>
    <source>
        <strain evidence="1 2">NBRC 105298</strain>
    </source>
</reference>
<evidence type="ECO:0000313" key="2">
    <source>
        <dbReference type="Proteomes" id="UP000677082"/>
    </source>
</evidence>
<name>A0A920BP60_9ACTN</name>
<evidence type="ECO:0008006" key="3">
    <source>
        <dbReference type="Google" id="ProtNLM"/>
    </source>
</evidence>
<protein>
    <recommendedName>
        <fullName evidence="3">MalT-like TPR region domain-containing protein</fullName>
    </recommendedName>
</protein>
<dbReference type="SUPFAM" id="SSF48452">
    <property type="entry name" value="TPR-like"/>
    <property type="match status" value="1"/>
</dbReference>
<keyword evidence="2" id="KW-1185">Reference proteome</keyword>
<sequence length="281" mass="30039">MTATAPRRSFITDPYLHVVALSQLAGVSAGLGDRGRAQRLADDAHRLVAAIADQQSRTRSQLEVAEALARAGAGDRARALADEAEQWARQIPGRSGPAGLTDNRFRATALWRAAEVCTDAGDYARAERFARALSYFADRAEALSRVALALVRSGAVEEARRLAAEAEQLARATAESYPASRVLRGLAIALAASGDTTGPSTSPTRAPDRWSERRSWAISGWLSRTPVRGTAPNVWPAPSPIPTTKAGCCCRSPWFWPGPAITTGRSGWPKASVTGRSTCRY</sequence>
<gene>
    <name evidence="1" type="ORF">Ato02nite_079560</name>
</gene>
<dbReference type="AlphaFoldDB" id="A0A920BP60"/>
<evidence type="ECO:0000313" key="1">
    <source>
        <dbReference type="EMBL" id="GIM96163.1"/>
    </source>
</evidence>
<dbReference type="InterPro" id="IPR011990">
    <property type="entry name" value="TPR-like_helical_dom_sf"/>
</dbReference>
<dbReference type="Gene3D" id="1.25.40.10">
    <property type="entry name" value="Tetratricopeptide repeat domain"/>
    <property type="match status" value="2"/>
</dbReference>
<dbReference type="EMBL" id="BOQN01000107">
    <property type="protein sequence ID" value="GIM96163.1"/>
    <property type="molecule type" value="Genomic_DNA"/>
</dbReference>
<accession>A0A920BP60</accession>
<proteinExistence type="predicted"/>
<comment type="caution">
    <text evidence="1">The sequence shown here is derived from an EMBL/GenBank/DDBJ whole genome shotgun (WGS) entry which is preliminary data.</text>
</comment>
<organism evidence="1 2">
    <name type="scientific">Paractinoplanes toevensis</name>
    <dbReference type="NCBI Taxonomy" id="571911"/>
    <lineage>
        <taxon>Bacteria</taxon>
        <taxon>Bacillati</taxon>
        <taxon>Actinomycetota</taxon>
        <taxon>Actinomycetes</taxon>
        <taxon>Micromonosporales</taxon>
        <taxon>Micromonosporaceae</taxon>
        <taxon>Paractinoplanes</taxon>
    </lineage>
</organism>